<feature type="compositionally biased region" description="Basic and acidic residues" evidence="4">
    <location>
        <begin position="82"/>
        <end position="95"/>
    </location>
</feature>
<sequence>MTVFYNIAGRQIGSHYAGRDWAGIRRMEALELAIATLSTVFGGAYYALSGGSAAKKSQGPPINAQSPDEEKFIKDFLSSAEQDGKKGNNADATKK</sequence>
<evidence type="ECO:0000313" key="6">
    <source>
        <dbReference type="Proteomes" id="UP000469559"/>
    </source>
</evidence>
<gene>
    <name evidence="5" type="ORF">LARI1_G005906</name>
</gene>
<evidence type="ECO:0000256" key="1">
    <source>
        <dbReference type="ARBA" id="ARBA00004325"/>
    </source>
</evidence>
<comment type="caution">
    <text evidence="5">The sequence shown here is derived from an EMBL/GenBank/DDBJ whole genome shotgun (WGS) entry which is preliminary data.</text>
</comment>
<name>A0A8T9BI80_9HELO</name>
<keyword evidence="3" id="KW-0472">Membrane</keyword>
<feature type="region of interest" description="Disordered" evidence="4">
    <location>
        <begin position="75"/>
        <end position="95"/>
    </location>
</feature>
<organism evidence="5 6">
    <name type="scientific">Lachnellula arida</name>
    <dbReference type="NCBI Taxonomy" id="1316785"/>
    <lineage>
        <taxon>Eukaryota</taxon>
        <taxon>Fungi</taxon>
        <taxon>Dikarya</taxon>
        <taxon>Ascomycota</taxon>
        <taxon>Pezizomycotina</taxon>
        <taxon>Leotiomycetes</taxon>
        <taxon>Helotiales</taxon>
        <taxon>Lachnaceae</taxon>
        <taxon>Lachnellula</taxon>
    </lineage>
</organism>
<dbReference type="Pfam" id="PF11022">
    <property type="entry name" value="ATP19"/>
    <property type="match status" value="1"/>
</dbReference>
<dbReference type="PANTHER" id="PTHR28074:SF1">
    <property type="entry name" value="ATP SYNTHASE SUBUNIT K, MITOCHONDRIAL"/>
    <property type="match status" value="1"/>
</dbReference>
<dbReference type="EMBL" id="QGMF01000196">
    <property type="protein sequence ID" value="TVY18103.1"/>
    <property type="molecule type" value="Genomic_DNA"/>
</dbReference>
<dbReference type="Proteomes" id="UP000469559">
    <property type="component" value="Unassembled WGS sequence"/>
</dbReference>
<keyword evidence="6" id="KW-1185">Reference proteome</keyword>
<evidence type="ECO:0000256" key="3">
    <source>
        <dbReference type="ARBA" id="ARBA00023136"/>
    </source>
</evidence>
<protein>
    <submittedName>
        <fullName evidence="5">Uncharacterized protein</fullName>
    </submittedName>
</protein>
<proteinExistence type="predicted"/>
<evidence type="ECO:0000256" key="2">
    <source>
        <dbReference type="ARBA" id="ARBA00023128"/>
    </source>
</evidence>
<evidence type="ECO:0000256" key="4">
    <source>
        <dbReference type="SAM" id="MobiDB-lite"/>
    </source>
</evidence>
<reference evidence="5 6" key="1">
    <citation type="submission" date="2018-05" db="EMBL/GenBank/DDBJ databases">
        <title>Whole genome sequencing for identification of molecular markers to develop diagnostic detection tools for the regulated plant pathogen Lachnellula willkommii.</title>
        <authorList>
            <person name="Giroux E."/>
            <person name="Bilodeau G."/>
        </authorList>
    </citation>
    <scope>NUCLEOTIDE SEQUENCE [LARGE SCALE GENOMIC DNA]</scope>
    <source>
        <strain evidence="5 6">CBS 203.66</strain>
    </source>
</reference>
<dbReference type="OrthoDB" id="2094445at2759"/>
<keyword evidence="2" id="KW-0496">Mitochondrion</keyword>
<dbReference type="GO" id="GO:0031966">
    <property type="term" value="C:mitochondrial membrane"/>
    <property type="evidence" value="ECO:0007669"/>
    <property type="project" value="UniProtKB-SubCell"/>
</dbReference>
<dbReference type="InterPro" id="IPR021278">
    <property type="entry name" value="ATP19"/>
</dbReference>
<accession>A0A8T9BI80</accession>
<dbReference type="AlphaFoldDB" id="A0A8T9BI80"/>
<dbReference type="PANTHER" id="PTHR28074">
    <property type="entry name" value="ATP SYNTHASE SUBUNIT K, MITOCHONDRIAL"/>
    <property type="match status" value="1"/>
</dbReference>
<evidence type="ECO:0000313" key="5">
    <source>
        <dbReference type="EMBL" id="TVY18103.1"/>
    </source>
</evidence>
<dbReference type="GO" id="GO:0015986">
    <property type="term" value="P:proton motive force-driven ATP synthesis"/>
    <property type="evidence" value="ECO:0007669"/>
    <property type="project" value="TreeGrafter"/>
</dbReference>
<comment type="subcellular location">
    <subcellularLocation>
        <location evidence="1">Mitochondrion membrane</location>
    </subcellularLocation>
</comment>